<comment type="caution">
    <text evidence="3">The sequence shown here is derived from an EMBL/GenBank/DDBJ whole genome shotgun (WGS) entry which is preliminary data.</text>
</comment>
<evidence type="ECO:0000256" key="1">
    <source>
        <dbReference type="SAM" id="Phobius"/>
    </source>
</evidence>
<reference evidence="3" key="1">
    <citation type="submission" date="2019-12" db="EMBL/GenBank/DDBJ databases">
        <title>Genome sequencing and annotation of Brassica cretica.</title>
        <authorList>
            <person name="Studholme D.J."/>
            <person name="Sarris P."/>
        </authorList>
    </citation>
    <scope>NUCLEOTIDE SEQUENCE</scope>
    <source>
        <strain evidence="3">PFS-109/04</strain>
        <tissue evidence="3">Leaf</tissue>
    </source>
</reference>
<gene>
    <name evidence="3" type="ORF">F2Q69_00042073</name>
</gene>
<dbReference type="Proteomes" id="UP000712600">
    <property type="component" value="Unassembled WGS sequence"/>
</dbReference>
<feature type="transmembrane region" description="Helical" evidence="1">
    <location>
        <begin position="114"/>
        <end position="134"/>
    </location>
</feature>
<dbReference type="Pfam" id="PF18150">
    <property type="entry name" value="DUF5600"/>
    <property type="match status" value="1"/>
</dbReference>
<dbReference type="EMBL" id="QGKX02001621">
    <property type="protein sequence ID" value="KAF3504725.1"/>
    <property type="molecule type" value="Genomic_DNA"/>
</dbReference>
<dbReference type="PANTHER" id="PTHR31963">
    <property type="entry name" value="RAS GUANINE NUCLEOTIDE EXCHANGE FACTOR K"/>
    <property type="match status" value="1"/>
</dbReference>
<feature type="domain" description="DUF5600" evidence="2">
    <location>
        <begin position="390"/>
        <end position="491"/>
    </location>
</feature>
<dbReference type="InterPro" id="IPR040990">
    <property type="entry name" value="DUF5600"/>
</dbReference>
<feature type="transmembrane region" description="Helical" evidence="1">
    <location>
        <begin position="140"/>
        <end position="163"/>
    </location>
</feature>
<organism evidence="3 4">
    <name type="scientific">Brassica cretica</name>
    <name type="common">Mustard</name>
    <dbReference type="NCBI Taxonomy" id="69181"/>
    <lineage>
        <taxon>Eukaryota</taxon>
        <taxon>Viridiplantae</taxon>
        <taxon>Streptophyta</taxon>
        <taxon>Embryophyta</taxon>
        <taxon>Tracheophyta</taxon>
        <taxon>Spermatophyta</taxon>
        <taxon>Magnoliopsida</taxon>
        <taxon>eudicotyledons</taxon>
        <taxon>Gunneridae</taxon>
        <taxon>Pentapetalae</taxon>
        <taxon>rosids</taxon>
        <taxon>malvids</taxon>
        <taxon>Brassicales</taxon>
        <taxon>Brassicaceae</taxon>
        <taxon>Brassiceae</taxon>
        <taxon>Brassica</taxon>
    </lineage>
</organism>
<dbReference type="Pfam" id="PF12056">
    <property type="entry name" value="DUF3537"/>
    <property type="match status" value="1"/>
</dbReference>
<protein>
    <recommendedName>
        <fullName evidence="2">DUF5600 domain-containing protein</fullName>
    </recommendedName>
</protein>
<dbReference type="InterPro" id="IPR021924">
    <property type="entry name" value="DUF3537"/>
</dbReference>
<accession>A0A8S9NMG4</accession>
<dbReference type="PANTHER" id="PTHR31963:SF13">
    <property type="entry name" value="PROTEIN, PUTATIVE (DUF3537)-RELATED"/>
    <property type="match status" value="1"/>
</dbReference>
<keyword evidence="1" id="KW-1133">Transmembrane helix</keyword>
<keyword evidence="1" id="KW-0812">Transmembrane</keyword>
<dbReference type="AlphaFoldDB" id="A0A8S9NMG4"/>
<sequence>MKPLAIFVLPSLALQATYRVWWYASGSDQIPYFINPTLSHVLACTLQLSSWLYRTSLFIIACLVYQVVCHLQILRLDEFARCFSSEITDFSATLAEHLKIHRELKIVSHRFRRFLVLSLFFVTATQFMALLTTIRASVPFHIYEVGELALCSISLVSGLFICLKSATQMTHKAQSVTSIATKWNVCASLDTFDDLDSGDTPKYPTSRQHFQILSRRRDVTRSSDDDEDGEVDSDLDNTTIHPIYARAISFQKRQALVTYLENNKAGITVYGFLVDKTWLRMIFSIELALLLWLLKKTIGNIHICTNMSVYSLHDHSTLLKTQLMRVYGALMWSLGKVLNTPEVVRVYIGSFNDKPINEAVVGPIGKELFEKEQNDLITDLMTIPKKACDRKINEFVKRARAAKINAYIMSHLKKEMPAMMGKSKAQQRLMDNLQQEFEKVQQEYHLPAGDFPSVEHFREVLGGYNIDKFEKLKPKMIQAVDDMLGYDIPDLLKKFRNPYE</sequence>
<evidence type="ECO:0000259" key="2">
    <source>
        <dbReference type="Pfam" id="PF18150"/>
    </source>
</evidence>
<keyword evidence="1" id="KW-0472">Membrane</keyword>
<name>A0A8S9NMG4_BRACR</name>
<evidence type="ECO:0000313" key="3">
    <source>
        <dbReference type="EMBL" id="KAF3504725.1"/>
    </source>
</evidence>
<proteinExistence type="predicted"/>
<evidence type="ECO:0000313" key="4">
    <source>
        <dbReference type="Proteomes" id="UP000712600"/>
    </source>
</evidence>
<feature type="transmembrane region" description="Helical" evidence="1">
    <location>
        <begin position="50"/>
        <end position="71"/>
    </location>
</feature>
<dbReference type="Gene3D" id="1.10.268.20">
    <property type="match status" value="1"/>
</dbReference>